<feature type="modified residue" description="N6-(pyridoxal phosphate)lysine" evidence="5">
    <location>
        <position position="58"/>
    </location>
</feature>
<dbReference type="RefSeq" id="WP_042627463.1">
    <property type="nucleotide sequence ID" value="NZ_CP002581.1"/>
</dbReference>
<dbReference type="Gene3D" id="3.40.50.1100">
    <property type="match status" value="2"/>
</dbReference>
<dbReference type="PANTHER" id="PTHR43780:SF2">
    <property type="entry name" value="1-AMINOCYCLOPROPANE-1-CARBOXYLATE DEAMINASE-RELATED"/>
    <property type="match status" value="1"/>
</dbReference>
<dbReference type="EMBL" id="CP002581">
    <property type="protein sequence ID" value="AJK48899.1"/>
    <property type="molecule type" value="Genomic_DNA"/>
</dbReference>
<dbReference type="HOGENOM" id="CLU_048897_1_0_4"/>
<dbReference type="GO" id="GO:0008660">
    <property type="term" value="F:1-aminocyclopropane-1-carboxylate deaminase activity"/>
    <property type="evidence" value="ECO:0007669"/>
    <property type="project" value="UniProtKB-EC"/>
</dbReference>
<sequence length="346" mass="35388">MSTMELHGVRFPRFALLDAIPPIQRLARLEAALGERANGVRLYVKRDDHFALGGGGNKLRKLELHLGQALADGADTVITVGGLQSNHARLTAAAAALAGLRCELVLSRAVPRDDDDYEHNGNLLLDALFGATVRIAPDGTPAIDAAQARADALRAAGRKVRVIPTGGSTGLGSLGYAACAAEIVAQERALGIEFAGIVCPNGSGGTQAGLVAGLHALGRRPERVLAHGVLAPAPAAAAVTVELVEAACALLELAPPPASAVRVDGAQRGDGYGVPTDGMLAAVRLMARTQGLLLDPVYSGKAFAGLLADVEAGKYCPGDDVLFLMTGGQPGLYAYRAAFEAEGGAA</sequence>
<comment type="similarity">
    <text evidence="2">Belongs to the ACC deaminase/D-cysteine desulfhydrase family.</text>
</comment>
<reference evidence="7 8" key="2">
    <citation type="journal article" date="2016" name="Appl. Microbiol. Biotechnol.">
        <title>Mutations improving production and secretion of extracellular lipase by Burkholderia glumae PG1.</title>
        <authorList>
            <person name="Knapp A."/>
            <person name="Voget S."/>
            <person name="Gao R."/>
            <person name="Zaburannyi N."/>
            <person name="Krysciak D."/>
            <person name="Breuer M."/>
            <person name="Hauer B."/>
            <person name="Streit W.R."/>
            <person name="Muller R."/>
            <person name="Daniel R."/>
            <person name="Jaeger K.E."/>
        </authorList>
    </citation>
    <scope>NUCLEOTIDE SEQUENCE [LARGE SCALE GENOMIC DNA]</scope>
    <source>
        <strain evidence="7 8">PG1</strain>
    </source>
</reference>
<dbReference type="EC" id="3.5.99.7" evidence="7"/>
<comment type="cofactor">
    <cofactor evidence="1">
        <name>pyridoxal 5'-phosphate</name>
        <dbReference type="ChEBI" id="CHEBI:597326"/>
    </cofactor>
</comment>
<organism evidence="7 8">
    <name type="scientific">Burkholderia plantarii</name>
    <dbReference type="NCBI Taxonomy" id="41899"/>
    <lineage>
        <taxon>Bacteria</taxon>
        <taxon>Pseudomonadati</taxon>
        <taxon>Pseudomonadota</taxon>
        <taxon>Betaproteobacteria</taxon>
        <taxon>Burkholderiales</taxon>
        <taxon>Burkholderiaceae</taxon>
        <taxon>Burkholderia</taxon>
    </lineage>
</organism>
<evidence type="ECO:0000259" key="6">
    <source>
        <dbReference type="Pfam" id="PF00291"/>
    </source>
</evidence>
<dbReference type="InterPro" id="IPR036052">
    <property type="entry name" value="TrpB-like_PALP_sf"/>
</dbReference>
<evidence type="ECO:0000256" key="4">
    <source>
        <dbReference type="PIRSR" id="PIRSR006278-1"/>
    </source>
</evidence>
<dbReference type="Proteomes" id="UP000031838">
    <property type="component" value="Chromosome 2"/>
</dbReference>
<evidence type="ECO:0000313" key="7">
    <source>
        <dbReference type="EMBL" id="AJK48899.1"/>
    </source>
</evidence>
<dbReference type="KEGG" id="bgp:BGL_2c08150"/>
<dbReference type="InterPro" id="IPR001926">
    <property type="entry name" value="TrpB-like_PALP"/>
</dbReference>
<keyword evidence="7" id="KW-0378">Hydrolase</keyword>
<keyword evidence="8" id="KW-1185">Reference proteome</keyword>
<name>A0A0B6S3E5_BURPL</name>
<dbReference type="PANTHER" id="PTHR43780">
    <property type="entry name" value="1-AMINOCYCLOPROPANE-1-CARBOXYLATE DEAMINASE-RELATED"/>
    <property type="match status" value="1"/>
</dbReference>
<proteinExistence type="inferred from homology"/>
<dbReference type="SUPFAM" id="SSF53686">
    <property type="entry name" value="Tryptophan synthase beta subunit-like PLP-dependent enzymes"/>
    <property type="match status" value="1"/>
</dbReference>
<keyword evidence="3 5" id="KW-0663">Pyridoxal phosphate</keyword>
<dbReference type="AlphaFoldDB" id="A0A0B6S3E5"/>
<evidence type="ECO:0000313" key="8">
    <source>
        <dbReference type="Proteomes" id="UP000031838"/>
    </source>
</evidence>
<evidence type="ECO:0000256" key="3">
    <source>
        <dbReference type="ARBA" id="ARBA00022898"/>
    </source>
</evidence>
<dbReference type="GO" id="GO:0019148">
    <property type="term" value="F:D-cysteine desulfhydrase activity"/>
    <property type="evidence" value="ECO:0007669"/>
    <property type="project" value="TreeGrafter"/>
</dbReference>
<dbReference type="Pfam" id="PF00291">
    <property type="entry name" value="PALP"/>
    <property type="match status" value="1"/>
</dbReference>
<dbReference type="InterPro" id="IPR027278">
    <property type="entry name" value="ACCD_DCysDesulf"/>
</dbReference>
<evidence type="ECO:0000256" key="5">
    <source>
        <dbReference type="PIRSR" id="PIRSR006278-2"/>
    </source>
</evidence>
<dbReference type="PIRSF" id="PIRSF006278">
    <property type="entry name" value="ACCD_DCysDesulf"/>
    <property type="match status" value="1"/>
</dbReference>
<protein>
    <submittedName>
        <fullName evidence="7">1-aminocyclopropane-1-carboxylate deaminase</fullName>
        <ecNumber evidence="7">3.5.99.7</ecNumber>
    </submittedName>
</protein>
<gene>
    <name evidence="7" type="ORF">BGL_2c08150</name>
</gene>
<evidence type="ECO:0000256" key="1">
    <source>
        <dbReference type="ARBA" id="ARBA00001933"/>
    </source>
</evidence>
<reference evidence="8" key="1">
    <citation type="submission" date="2011-03" db="EMBL/GenBank/DDBJ databases">
        <authorList>
            <person name="Voget S."/>
            <person name="Streit W.R."/>
            <person name="Jaeger K.E."/>
            <person name="Daniel R."/>
        </authorList>
    </citation>
    <scope>NUCLEOTIDE SEQUENCE [LARGE SCALE GENOMIC DNA]</scope>
    <source>
        <strain evidence="8">PG1</strain>
    </source>
</reference>
<feature type="active site" description="Nucleophile" evidence="4">
    <location>
        <position position="85"/>
    </location>
</feature>
<accession>A0A0B6S3E5</accession>
<feature type="domain" description="Tryptophan synthase beta chain-like PALP" evidence="6">
    <location>
        <begin position="22"/>
        <end position="327"/>
    </location>
</feature>
<evidence type="ECO:0000256" key="2">
    <source>
        <dbReference type="ARBA" id="ARBA00008639"/>
    </source>
</evidence>